<evidence type="ECO:0000313" key="1">
    <source>
        <dbReference type="EMBL" id="GAV81755.1"/>
    </source>
</evidence>
<evidence type="ECO:0000313" key="2">
    <source>
        <dbReference type="Proteomes" id="UP000187406"/>
    </source>
</evidence>
<keyword evidence="2" id="KW-1185">Reference proteome</keyword>
<gene>
    <name evidence="1" type="ORF">CFOL_v3_25209</name>
</gene>
<protein>
    <submittedName>
        <fullName evidence="1">RVT_2 domain-containing protein</fullName>
    </submittedName>
</protein>
<dbReference type="EMBL" id="BDDD01002481">
    <property type="protein sequence ID" value="GAV81755.1"/>
    <property type="molecule type" value="Genomic_DNA"/>
</dbReference>
<comment type="caution">
    <text evidence="1">The sequence shown here is derived from an EMBL/GenBank/DDBJ whole genome shotgun (WGS) entry which is preliminary data.</text>
</comment>
<name>A0A1Q3CNM2_CEPFO</name>
<proteinExistence type="predicted"/>
<organism evidence="1 2">
    <name type="scientific">Cephalotus follicularis</name>
    <name type="common">Albany pitcher plant</name>
    <dbReference type="NCBI Taxonomy" id="3775"/>
    <lineage>
        <taxon>Eukaryota</taxon>
        <taxon>Viridiplantae</taxon>
        <taxon>Streptophyta</taxon>
        <taxon>Embryophyta</taxon>
        <taxon>Tracheophyta</taxon>
        <taxon>Spermatophyta</taxon>
        <taxon>Magnoliopsida</taxon>
        <taxon>eudicotyledons</taxon>
        <taxon>Gunneridae</taxon>
        <taxon>Pentapetalae</taxon>
        <taxon>rosids</taxon>
        <taxon>fabids</taxon>
        <taxon>Oxalidales</taxon>
        <taxon>Cephalotaceae</taxon>
        <taxon>Cephalotus</taxon>
    </lineage>
</organism>
<reference evidence="2" key="1">
    <citation type="submission" date="2016-04" db="EMBL/GenBank/DDBJ databases">
        <title>Cephalotus genome sequencing.</title>
        <authorList>
            <person name="Fukushima K."/>
            <person name="Hasebe M."/>
            <person name="Fang X."/>
        </authorList>
    </citation>
    <scope>NUCLEOTIDE SEQUENCE [LARGE SCALE GENOMIC DNA]</scope>
    <source>
        <strain evidence="2">cv. St1</strain>
    </source>
</reference>
<feature type="non-terminal residue" evidence="1">
    <location>
        <position position="1"/>
    </location>
</feature>
<dbReference type="OrthoDB" id="7473114at2759"/>
<sequence>LASFAHSLV</sequence>
<dbReference type="Proteomes" id="UP000187406">
    <property type="component" value="Unassembled WGS sequence"/>
</dbReference>
<accession>A0A1Q3CNM2</accession>